<dbReference type="GO" id="GO:0000166">
    <property type="term" value="F:nucleotide binding"/>
    <property type="evidence" value="ECO:0007669"/>
    <property type="project" value="InterPro"/>
</dbReference>
<dbReference type="EMBL" id="CP001055">
    <property type="protein sequence ID" value="ACC99057.1"/>
    <property type="molecule type" value="Genomic_DNA"/>
</dbReference>
<feature type="domain" description="Gfo/Idh/MocA-like oxidoreductase N-terminal" evidence="1">
    <location>
        <begin position="5"/>
        <end position="121"/>
    </location>
</feature>
<dbReference type="STRING" id="445932.Emin_1509"/>
<dbReference type="InterPro" id="IPR000683">
    <property type="entry name" value="Gfo/Idh/MocA-like_OxRdtase_N"/>
</dbReference>
<evidence type="ECO:0000259" key="2">
    <source>
        <dbReference type="Pfam" id="PF22725"/>
    </source>
</evidence>
<dbReference type="InterPro" id="IPR051450">
    <property type="entry name" value="Gfo/Idh/MocA_Oxidoreductases"/>
</dbReference>
<dbReference type="Pfam" id="PF01408">
    <property type="entry name" value="GFO_IDH_MocA"/>
    <property type="match status" value="1"/>
</dbReference>
<dbReference type="KEGG" id="emi:Emin_1509"/>
<dbReference type="Gene3D" id="3.40.50.720">
    <property type="entry name" value="NAD(P)-binding Rossmann-like Domain"/>
    <property type="match status" value="1"/>
</dbReference>
<dbReference type="Proteomes" id="UP000001029">
    <property type="component" value="Chromosome"/>
</dbReference>
<dbReference type="Pfam" id="PF22725">
    <property type="entry name" value="GFO_IDH_MocA_C3"/>
    <property type="match status" value="1"/>
</dbReference>
<evidence type="ECO:0000259" key="1">
    <source>
        <dbReference type="Pfam" id="PF01408"/>
    </source>
</evidence>
<dbReference type="Gene3D" id="3.30.360.10">
    <property type="entry name" value="Dihydrodipicolinate Reductase, domain 2"/>
    <property type="match status" value="1"/>
</dbReference>
<name>B2KEW1_ELUMP</name>
<accession>B2KEW1</accession>
<evidence type="ECO:0000313" key="4">
    <source>
        <dbReference type="Proteomes" id="UP000001029"/>
    </source>
</evidence>
<organism evidence="3 4">
    <name type="scientific">Elusimicrobium minutum (strain Pei191)</name>
    <dbReference type="NCBI Taxonomy" id="445932"/>
    <lineage>
        <taxon>Bacteria</taxon>
        <taxon>Pseudomonadati</taxon>
        <taxon>Elusimicrobiota</taxon>
        <taxon>Elusimicrobia</taxon>
        <taxon>Elusimicrobiales</taxon>
        <taxon>Elusimicrobiaceae</taxon>
        <taxon>Elusimicrobium</taxon>
    </lineage>
</organism>
<gene>
    <name evidence="3" type="ordered locus">Emin_1509</name>
</gene>
<dbReference type="InterPro" id="IPR036291">
    <property type="entry name" value="NAD(P)-bd_dom_sf"/>
</dbReference>
<proteinExistence type="predicted"/>
<protein>
    <submittedName>
        <fullName evidence="3">Oxidoreductase family protein</fullName>
    </submittedName>
</protein>
<dbReference type="RefSeq" id="WP_012415671.1">
    <property type="nucleotide sequence ID" value="NC_010644.1"/>
</dbReference>
<dbReference type="PANTHER" id="PTHR43377">
    <property type="entry name" value="BILIVERDIN REDUCTASE A"/>
    <property type="match status" value="1"/>
</dbReference>
<dbReference type="InterPro" id="IPR055170">
    <property type="entry name" value="GFO_IDH_MocA-like_dom"/>
</dbReference>
<sequence>MADNIKIGVIGAGKIGTFHTRTLAKMEGMELVGVCDPDALRAQKLAWEYNCTPYTKYEDLVPLVDAVVVAAPTPLHHEVGMYCLRQGVHTMMEKPIASNMEQAKELIALAKERKVVLQVGHVERFNPAVVEAMKYIKNPKFITINRLGPYDPRMAAVGVVLDLMIHDIDLLLTMIDSKIINIEATGLSVFSSQEDIANVRFTFENGCIADVTASRASFERARYMHLFQEDAYISVDFMNAAVKMYKKEKPVITDLKDITVFYPQVNKQMPITSELLHFKDCILSAGTPAPSGERASMALEIAMQIEEKINRYDLPKAATTGPAMAPKPLKDIVDVARAAKIIVDETLGSIRGKGE</sequence>
<dbReference type="AlphaFoldDB" id="B2KEW1"/>
<keyword evidence="4" id="KW-1185">Reference proteome</keyword>
<evidence type="ECO:0000313" key="3">
    <source>
        <dbReference type="EMBL" id="ACC99057.1"/>
    </source>
</evidence>
<feature type="domain" description="GFO/IDH/MocA-like oxidoreductase" evidence="2">
    <location>
        <begin position="151"/>
        <end position="220"/>
    </location>
</feature>
<dbReference type="HOGENOM" id="CLU_023194_10_0_0"/>
<dbReference type="SUPFAM" id="SSF55347">
    <property type="entry name" value="Glyceraldehyde-3-phosphate dehydrogenase-like, C-terminal domain"/>
    <property type="match status" value="1"/>
</dbReference>
<dbReference type="SUPFAM" id="SSF51735">
    <property type="entry name" value="NAD(P)-binding Rossmann-fold domains"/>
    <property type="match status" value="1"/>
</dbReference>
<reference evidence="3 4" key="1">
    <citation type="journal article" date="2009" name="Appl. Environ. Microbiol.">
        <title>Genomic analysis of 'Elusimicrobium minutum,' the first cultivated representative of the phylum 'Elusimicrobia' (formerly termite group 1).</title>
        <authorList>
            <person name="Herlemann D.P.R."/>
            <person name="Geissinger O."/>
            <person name="Ikeda-Ohtsubo W."/>
            <person name="Kunin V."/>
            <person name="Sun H."/>
            <person name="Lapidus A."/>
            <person name="Hugenholtz P."/>
            <person name="Brune A."/>
        </authorList>
    </citation>
    <scope>NUCLEOTIDE SEQUENCE [LARGE SCALE GENOMIC DNA]</scope>
    <source>
        <strain evidence="3 4">Pei191</strain>
    </source>
</reference>
<dbReference type="PANTHER" id="PTHR43377:SF1">
    <property type="entry name" value="BILIVERDIN REDUCTASE A"/>
    <property type="match status" value="1"/>
</dbReference>